<organism evidence="1 2">
    <name type="scientific">Escherichia coli</name>
    <dbReference type="NCBI Taxonomy" id="562"/>
    <lineage>
        <taxon>Bacteria</taxon>
        <taxon>Pseudomonadati</taxon>
        <taxon>Pseudomonadota</taxon>
        <taxon>Gammaproteobacteria</taxon>
        <taxon>Enterobacterales</taxon>
        <taxon>Enterobacteriaceae</taxon>
        <taxon>Escherichia</taxon>
    </lineage>
</organism>
<proteinExistence type="predicted"/>
<reference evidence="2" key="1">
    <citation type="submission" date="2017-01" db="EMBL/GenBank/DDBJ databases">
        <authorList>
            <person name="Joensson R."/>
        </authorList>
    </citation>
    <scope>NUCLEOTIDE SEQUENCE [LARGE SCALE GENOMIC DNA]</scope>
</reference>
<dbReference type="Proteomes" id="UP000245997">
    <property type="component" value="Plasmid pAA"/>
</dbReference>
<protein>
    <submittedName>
        <fullName evidence="1">Uncharacterized protein</fullName>
    </submittedName>
</protein>
<evidence type="ECO:0000313" key="1">
    <source>
        <dbReference type="EMBL" id="SJK83523.1"/>
    </source>
</evidence>
<dbReference type="EMBL" id="LT719075">
    <property type="protein sequence ID" value="SJK83523.1"/>
    <property type="molecule type" value="Genomic_DNA"/>
</dbReference>
<name>A0A1W1EMG3_ECOLX</name>
<dbReference type="AlphaFoldDB" id="A0A1W1EMG3"/>
<evidence type="ECO:0000313" key="2">
    <source>
        <dbReference type="Proteomes" id="UP000245997"/>
    </source>
</evidence>
<sequence length="67" mass="7154">MERSALYIISQCIRIKNEKTAFALGLFDVSLNTFACGNNGWNADAVPPKQFVIVTGSGSVSVSGDLM</sequence>
<gene>
    <name evidence="1" type="ORF">BQ8769_141</name>
</gene>
<dbReference type="RefSeq" id="WP_160173630.1">
    <property type="nucleotide sequence ID" value="NZ_LT719075.1"/>
</dbReference>
<accession>A0A1W1EMG3</accession>